<protein>
    <submittedName>
        <fullName evidence="1">Uncharacterized protein</fullName>
    </submittedName>
</protein>
<dbReference type="PANTHER" id="PTHR30575">
    <property type="entry name" value="PEPTIDASE M20"/>
    <property type="match status" value="1"/>
</dbReference>
<accession>A0A1X7SNG2</accession>
<proteinExistence type="predicted"/>
<organism evidence="1">
    <name type="scientific">Amphimedon queenslandica</name>
    <name type="common">Sponge</name>
    <dbReference type="NCBI Taxonomy" id="400682"/>
    <lineage>
        <taxon>Eukaryota</taxon>
        <taxon>Metazoa</taxon>
        <taxon>Porifera</taxon>
        <taxon>Demospongiae</taxon>
        <taxon>Heteroscleromorpha</taxon>
        <taxon>Haplosclerida</taxon>
        <taxon>Niphatidae</taxon>
        <taxon>Amphimedon</taxon>
    </lineage>
</organism>
<dbReference type="PANTHER" id="PTHR30575:SF0">
    <property type="entry name" value="XAA-ARG DIPEPTIDASE"/>
    <property type="match status" value="1"/>
</dbReference>
<dbReference type="InParanoid" id="A0A1X7SNG2"/>
<reference evidence="1" key="1">
    <citation type="submission" date="2017-05" db="UniProtKB">
        <authorList>
            <consortium name="EnsemblMetazoa"/>
        </authorList>
    </citation>
    <scope>IDENTIFICATION</scope>
</reference>
<dbReference type="InterPro" id="IPR052030">
    <property type="entry name" value="Peptidase_M20/M20A_hydrolases"/>
</dbReference>
<dbReference type="EnsemblMetazoa" id="Aqu2.1.03624_001">
    <property type="protein sequence ID" value="Aqu2.1.03624_001"/>
    <property type="gene ID" value="Aqu2.1.03624"/>
</dbReference>
<dbReference type="GO" id="GO:0016805">
    <property type="term" value="F:dipeptidase activity"/>
    <property type="evidence" value="ECO:0007669"/>
    <property type="project" value="TreeGrafter"/>
</dbReference>
<dbReference type="AlphaFoldDB" id="A0A1X7SNG2"/>
<name>A0A1X7SNG2_AMPQE</name>
<sequence length="100" mass="11012">MMVHPAPKECIVGHVCAIVTVSVEYTGKAAHVAAFSWEGLLFGSGEVNHTREFNQFTNTPQAHEQTHFTATTLALTSTDALKGGEDLLKKIKEKFMEKNH</sequence>
<dbReference type="Gene3D" id="3.40.630.10">
    <property type="entry name" value="Zn peptidases"/>
    <property type="match status" value="1"/>
</dbReference>
<evidence type="ECO:0000313" key="1">
    <source>
        <dbReference type="EnsemblMetazoa" id="Aqu2.1.03624_001"/>
    </source>
</evidence>